<gene>
    <name evidence="1" type="ORF">FTOL_07908</name>
</gene>
<dbReference type="AlphaFoldDB" id="A0AAE8MCB2"/>
<name>A0AAE8MCB2_9HYPO</name>
<sequence>MDKLSSPETNVVTPGASEPSTVSIKSLHRLKELLQDLNKLPTNPPSIFLDAMGIGQDELIDLQIWIPPINKLYSVNFRRLGNTVLSSVHDNLPSRRTILESDAIPKVGFDIRGLSKLSRDGGESRKFLAGFAKCIDEDISSTNAAKVRWLTPGDTTNMHISNSLGHVHRKTMRRVELFPALWAI</sequence>
<reference evidence="1" key="1">
    <citation type="submission" date="2018-03" db="EMBL/GenBank/DDBJ databases">
        <authorList>
            <person name="Guldener U."/>
        </authorList>
    </citation>
    <scope>NUCLEOTIDE SEQUENCE</scope>
</reference>
<dbReference type="EMBL" id="ONZP01000270">
    <property type="protein sequence ID" value="SPJ79517.1"/>
    <property type="molecule type" value="Genomic_DNA"/>
</dbReference>
<comment type="caution">
    <text evidence="1">The sequence shown here is derived from an EMBL/GenBank/DDBJ whole genome shotgun (WGS) entry which is preliminary data.</text>
</comment>
<protein>
    <submittedName>
        <fullName evidence="1">Uncharacterized protein</fullName>
    </submittedName>
</protein>
<proteinExistence type="predicted"/>
<evidence type="ECO:0000313" key="1">
    <source>
        <dbReference type="EMBL" id="SPJ79517.1"/>
    </source>
</evidence>
<keyword evidence="2" id="KW-1185">Reference proteome</keyword>
<evidence type="ECO:0000313" key="2">
    <source>
        <dbReference type="Proteomes" id="UP001187734"/>
    </source>
</evidence>
<accession>A0AAE8MCB2</accession>
<dbReference type="Proteomes" id="UP001187734">
    <property type="component" value="Unassembled WGS sequence"/>
</dbReference>
<organism evidence="1 2">
    <name type="scientific">Fusarium torulosum</name>
    <dbReference type="NCBI Taxonomy" id="33205"/>
    <lineage>
        <taxon>Eukaryota</taxon>
        <taxon>Fungi</taxon>
        <taxon>Dikarya</taxon>
        <taxon>Ascomycota</taxon>
        <taxon>Pezizomycotina</taxon>
        <taxon>Sordariomycetes</taxon>
        <taxon>Hypocreomycetidae</taxon>
        <taxon>Hypocreales</taxon>
        <taxon>Nectriaceae</taxon>
        <taxon>Fusarium</taxon>
    </lineage>
</organism>